<feature type="transmembrane region" description="Helical" evidence="1">
    <location>
        <begin position="185"/>
        <end position="204"/>
    </location>
</feature>
<keyword evidence="1" id="KW-0812">Transmembrane</keyword>
<dbReference type="KEGG" id="mees:MmiEs2_09280"/>
<gene>
    <name evidence="2" type="ORF">MmiEs2_09280</name>
</gene>
<proteinExistence type="predicted"/>
<keyword evidence="1" id="KW-0472">Membrane</keyword>
<accession>A0AA96VAI4</accession>
<evidence type="ECO:0000256" key="1">
    <source>
        <dbReference type="SAM" id="Phobius"/>
    </source>
</evidence>
<keyword evidence="1" id="KW-1133">Transmembrane helix</keyword>
<protein>
    <submittedName>
        <fullName evidence="2">Uncharacterized protein</fullName>
    </submittedName>
</protein>
<sequence length="209" mass="22907">MAEITKNKPAKTISRLVIFTALLMLLLSSALPAGASESDTSSYFSEEYIQDIINNTPATDVSYFKQASLNADTIAVFGTLPAFSKGRESYEWFVLLQGVTSKLNEDGKLAPYLWDNGGFIIGYGYQNSVILISIHSEYSDEEMNAVIQIIEEAGQFYGISDIPIIIEQNTHAQAYTDNAEPEKTIPGVGLAACALLSLFVVLFIRKSKN</sequence>
<evidence type="ECO:0000313" key="2">
    <source>
        <dbReference type="EMBL" id="WNY28725.1"/>
    </source>
</evidence>
<dbReference type="Proteomes" id="UP001302662">
    <property type="component" value="Chromosome"/>
</dbReference>
<reference evidence="2 3" key="1">
    <citation type="submission" date="2023-07" db="EMBL/GenBank/DDBJ databases">
        <title>Closed genome sequence of Methanimicrococcus sp. Es2.</title>
        <authorList>
            <person name="Protasov E."/>
            <person name="Platt K."/>
            <person name="Reeh H."/>
            <person name="Poehlein A."/>
            <person name="Daniel R."/>
            <person name="Brune A."/>
        </authorList>
    </citation>
    <scope>NUCLEOTIDE SEQUENCE [LARGE SCALE GENOMIC DNA]</scope>
    <source>
        <strain evidence="2 3">Es2</strain>
    </source>
</reference>
<dbReference type="EMBL" id="CP131062">
    <property type="protein sequence ID" value="WNY28725.1"/>
    <property type="molecule type" value="Genomic_DNA"/>
</dbReference>
<dbReference type="RefSeq" id="WP_316558733.1">
    <property type="nucleotide sequence ID" value="NZ_CP131062.1"/>
</dbReference>
<organism evidence="2 3">
    <name type="scientific">Methanimicrococcus stummii</name>
    <dbReference type="NCBI Taxonomy" id="3028294"/>
    <lineage>
        <taxon>Archaea</taxon>
        <taxon>Methanobacteriati</taxon>
        <taxon>Methanobacteriota</taxon>
        <taxon>Stenosarchaea group</taxon>
        <taxon>Methanomicrobia</taxon>
        <taxon>Methanosarcinales</taxon>
        <taxon>Methanosarcinaceae</taxon>
        <taxon>Methanimicrococcus</taxon>
    </lineage>
</organism>
<keyword evidence="3" id="KW-1185">Reference proteome</keyword>
<evidence type="ECO:0000313" key="3">
    <source>
        <dbReference type="Proteomes" id="UP001302662"/>
    </source>
</evidence>
<dbReference type="AlphaFoldDB" id="A0AA96VAI4"/>
<dbReference type="GeneID" id="85197394"/>
<name>A0AA96VAI4_9EURY</name>